<evidence type="ECO:0000313" key="2">
    <source>
        <dbReference type="EMBL" id="KOR76862.1"/>
    </source>
</evidence>
<sequence length="60" mass="6515">MLHMRDGLQQTPNVPDWSILYIILVLAAGLAIGWIGIAVEAFVQEALVAAWTVISDQVVP</sequence>
<gene>
    <name evidence="2" type="ORF">AM231_23310</name>
</gene>
<accession>A0A0M1N3X5</accession>
<protein>
    <submittedName>
        <fullName evidence="2">Uncharacterized protein</fullName>
    </submittedName>
</protein>
<evidence type="ECO:0000256" key="1">
    <source>
        <dbReference type="SAM" id="Phobius"/>
    </source>
</evidence>
<dbReference type="Pfam" id="PF16079">
    <property type="entry name" value="Phage_holin_5_2"/>
    <property type="match status" value="1"/>
</dbReference>
<evidence type="ECO:0000313" key="3">
    <source>
        <dbReference type="Proteomes" id="UP000036932"/>
    </source>
</evidence>
<dbReference type="AlphaFoldDB" id="A0A0M1N3X5"/>
<reference evidence="3" key="1">
    <citation type="submission" date="2015-08" db="EMBL/GenBank/DDBJ databases">
        <title>Genome sequencing project for genomic taxonomy and phylogenomics of Bacillus-like bacteria.</title>
        <authorList>
            <person name="Liu B."/>
            <person name="Wang J."/>
            <person name="Zhu Y."/>
            <person name="Liu G."/>
            <person name="Chen Q."/>
            <person name="Chen Z."/>
            <person name="Lan J."/>
            <person name="Che J."/>
            <person name="Ge C."/>
            <person name="Shi H."/>
            <person name="Pan Z."/>
            <person name="Liu X."/>
        </authorList>
    </citation>
    <scope>NUCLEOTIDE SEQUENCE [LARGE SCALE GENOMIC DNA]</scope>
    <source>
        <strain evidence="3">FJAT-22460</strain>
    </source>
</reference>
<dbReference type="EMBL" id="LIUT01000006">
    <property type="protein sequence ID" value="KOR76862.1"/>
    <property type="molecule type" value="Genomic_DNA"/>
</dbReference>
<comment type="caution">
    <text evidence="2">The sequence shown here is derived from an EMBL/GenBank/DDBJ whole genome shotgun (WGS) entry which is preliminary data.</text>
</comment>
<keyword evidence="1" id="KW-0812">Transmembrane</keyword>
<keyword evidence="1" id="KW-0472">Membrane</keyword>
<keyword evidence="1" id="KW-1133">Transmembrane helix</keyword>
<dbReference type="PATRIC" id="fig|1705565.3.peg.807"/>
<keyword evidence="3" id="KW-1185">Reference proteome</keyword>
<organism evidence="2 3">
    <name type="scientific">Paenibacillus solani</name>
    <dbReference type="NCBI Taxonomy" id="1705565"/>
    <lineage>
        <taxon>Bacteria</taxon>
        <taxon>Bacillati</taxon>
        <taxon>Bacillota</taxon>
        <taxon>Bacilli</taxon>
        <taxon>Bacillales</taxon>
        <taxon>Paenibacillaceae</taxon>
        <taxon>Paenibacillus</taxon>
    </lineage>
</organism>
<dbReference type="InterPro" id="IPR032111">
    <property type="entry name" value="Clostridium_phage_holin"/>
</dbReference>
<dbReference type="Proteomes" id="UP000036932">
    <property type="component" value="Unassembled WGS sequence"/>
</dbReference>
<feature type="transmembrane region" description="Helical" evidence="1">
    <location>
        <begin position="20"/>
        <end position="43"/>
    </location>
</feature>
<proteinExistence type="predicted"/>
<name>A0A0M1N3X5_9BACL</name>